<dbReference type="PANTHER" id="PTHR43899:SF13">
    <property type="entry name" value="RH59310P"/>
    <property type="match status" value="1"/>
</dbReference>
<reference evidence="4 5" key="1">
    <citation type="submission" date="2023-07" db="EMBL/GenBank/DDBJ databases">
        <title>Genomic Encyclopedia of Type Strains, Phase IV (KMG-IV): sequencing the most valuable type-strain genomes for metagenomic binning, comparative biology and taxonomic classification.</title>
        <authorList>
            <person name="Goeker M."/>
        </authorList>
    </citation>
    <scope>NUCLEOTIDE SEQUENCE [LARGE SCALE GENOMIC DNA]</scope>
    <source>
        <strain evidence="4 5">DSM 19619</strain>
    </source>
</reference>
<evidence type="ECO:0000256" key="2">
    <source>
        <dbReference type="ARBA" id="ARBA00023002"/>
    </source>
</evidence>
<protein>
    <submittedName>
        <fullName evidence="4">Short-subunit dehydrogenase</fullName>
    </submittedName>
</protein>
<name>A0ABU0J0V5_9HYPH</name>
<dbReference type="InterPro" id="IPR036291">
    <property type="entry name" value="NAD(P)-bd_dom_sf"/>
</dbReference>
<comment type="similarity">
    <text evidence="1 3">Belongs to the short-chain dehydrogenases/reductases (SDR) family.</text>
</comment>
<evidence type="ECO:0000313" key="4">
    <source>
        <dbReference type="EMBL" id="MDQ0467885.1"/>
    </source>
</evidence>
<dbReference type="EMBL" id="JAUSVX010000001">
    <property type="protein sequence ID" value="MDQ0467885.1"/>
    <property type="molecule type" value="Genomic_DNA"/>
</dbReference>
<dbReference type="CDD" id="cd05233">
    <property type="entry name" value="SDR_c"/>
    <property type="match status" value="1"/>
</dbReference>
<evidence type="ECO:0000256" key="3">
    <source>
        <dbReference type="RuleBase" id="RU000363"/>
    </source>
</evidence>
<sequence>MTDTSPRAALITGASSGIGATYAERLARRGHDLVLVARDRARLEDNAARLRAEAGVAVDVLPADLTEPAELARVEARLREDRRIGLLVNNAGAAAPGGFADPDLDAQDRLIRLNVTAVVRLAGAVVPRLLAEGGGAIVNIASVLAVAPEIFPGIYPATKSFVLTFSQALQTELGPRGLYVQAVLPAATRTEIWERSGRSVDEIVGVMEVGELVDAALVGFDRREAITIPPLPDEQQWEALQAARRAMLPNFRQEHAAARYR</sequence>
<gene>
    <name evidence="4" type="ORF">QO011_000880</name>
</gene>
<dbReference type="PANTHER" id="PTHR43899">
    <property type="entry name" value="RH59310P"/>
    <property type="match status" value="1"/>
</dbReference>
<comment type="caution">
    <text evidence="4">The sequence shown here is derived from an EMBL/GenBank/DDBJ whole genome shotgun (WGS) entry which is preliminary data.</text>
</comment>
<dbReference type="Gene3D" id="3.40.50.720">
    <property type="entry name" value="NAD(P)-binding Rossmann-like Domain"/>
    <property type="match status" value="1"/>
</dbReference>
<dbReference type="PIRSF" id="PIRSF000126">
    <property type="entry name" value="11-beta-HSD1"/>
    <property type="match status" value="1"/>
</dbReference>
<dbReference type="PRINTS" id="PR00080">
    <property type="entry name" value="SDRFAMILY"/>
</dbReference>
<organism evidence="4 5">
    <name type="scientific">Labrys wisconsinensis</name>
    <dbReference type="NCBI Taxonomy" id="425677"/>
    <lineage>
        <taxon>Bacteria</taxon>
        <taxon>Pseudomonadati</taxon>
        <taxon>Pseudomonadota</taxon>
        <taxon>Alphaproteobacteria</taxon>
        <taxon>Hyphomicrobiales</taxon>
        <taxon>Xanthobacteraceae</taxon>
        <taxon>Labrys</taxon>
    </lineage>
</organism>
<dbReference type="SUPFAM" id="SSF51735">
    <property type="entry name" value="NAD(P)-binding Rossmann-fold domains"/>
    <property type="match status" value="1"/>
</dbReference>
<keyword evidence="5" id="KW-1185">Reference proteome</keyword>
<dbReference type="InterPro" id="IPR002347">
    <property type="entry name" value="SDR_fam"/>
</dbReference>
<accession>A0ABU0J0V5</accession>
<evidence type="ECO:0000256" key="1">
    <source>
        <dbReference type="ARBA" id="ARBA00006484"/>
    </source>
</evidence>
<dbReference type="RefSeq" id="WP_307268178.1">
    <property type="nucleotide sequence ID" value="NZ_JAUSVX010000001.1"/>
</dbReference>
<dbReference type="Pfam" id="PF00106">
    <property type="entry name" value="adh_short"/>
    <property type="match status" value="1"/>
</dbReference>
<dbReference type="Proteomes" id="UP001242480">
    <property type="component" value="Unassembled WGS sequence"/>
</dbReference>
<evidence type="ECO:0000313" key="5">
    <source>
        <dbReference type="Proteomes" id="UP001242480"/>
    </source>
</evidence>
<dbReference type="PRINTS" id="PR00081">
    <property type="entry name" value="GDHRDH"/>
</dbReference>
<proteinExistence type="inferred from homology"/>
<keyword evidence="2" id="KW-0560">Oxidoreductase</keyword>
<dbReference type="InterPro" id="IPR051019">
    <property type="entry name" value="VLCFA-Steroid_DH"/>
</dbReference>